<evidence type="ECO:0000256" key="1">
    <source>
        <dbReference type="ARBA" id="ARBA00022630"/>
    </source>
</evidence>
<keyword evidence="5" id="KW-1185">Reference proteome</keyword>
<dbReference type="InterPro" id="IPR005025">
    <property type="entry name" value="FMN_Rdtase-like_dom"/>
</dbReference>
<dbReference type="PANTHER" id="PTHR43278:SF2">
    <property type="entry name" value="IRON-SULFUR FLAVOPROTEIN"/>
    <property type="match status" value="1"/>
</dbReference>
<dbReference type="Pfam" id="PF03358">
    <property type="entry name" value="FMN_red"/>
    <property type="match status" value="1"/>
</dbReference>
<dbReference type="EMBL" id="RHJS01000002">
    <property type="protein sequence ID" value="RRK32512.1"/>
    <property type="molecule type" value="Genomic_DNA"/>
</dbReference>
<dbReference type="InterPro" id="IPR051796">
    <property type="entry name" value="ISF_SsuE-like"/>
</dbReference>
<proteinExistence type="predicted"/>
<dbReference type="Gene3D" id="3.40.50.360">
    <property type="match status" value="1"/>
</dbReference>
<evidence type="ECO:0000256" key="2">
    <source>
        <dbReference type="ARBA" id="ARBA00022643"/>
    </source>
</evidence>
<dbReference type="AlphaFoldDB" id="A0A426DIM3"/>
<accession>A0A426DIM3</accession>
<feature type="domain" description="NADPH-dependent FMN reductase-like" evidence="3">
    <location>
        <begin position="1"/>
        <end position="146"/>
    </location>
</feature>
<dbReference type="GO" id="GO:0016491">
    <property type="term" value="F:oxidoreductase activity"/>
    <property type="evidence" value="ECO:0007669"/>
    <property type="project" value="InterPro"/>
</dbReference>
<protein>
    <submittedName>
        <fullName evidence="4">Flavodoxin family protein</fullName>
    </submittedName>
</protein>
<evidence type="ECO:0000313" key="5">
    <source>
        <dbReference type="Proteomes" id="UP000274920"/>
    </source>
</evidence>
<sequence>MNILVLNGSPRPNGNTSALVETFTAEAQKAGHKVSVFQIGNRDIRGCKNCDACRATLNGNCVQKDDMQEIYPVMRECEMLVIASPIYYYSLTGQTHCAIERIYAFERLPKLKKAALLLTAAGFGFTSAIQTYKDAVIGHMGAKDLGIVKAVGSQSKSVAKQNEIREIVKKI</sequence>
<name>A0A426DIM3_9FIRM</name>
<organism evidence="4 5">
    <name type="scientific">Schaedlerella arabinosiphila</name>
    <dbReference type="NCBI Taxonomy" id="2044587"/>
    <lineage>
        <taxon>Bacteria</taxon>
        <taxon>Bacillati</taxon>
        <taxon>Bacillota</taxon>
        <taxon>Clostridia</taxon>
        <taxon>Lachnospirales</taxon>
        <taxon>Lachnospiraceae</taxon>
        <taxon>Schaedlerella</taxon>
    </lineage>
</organism>
<evidence type="ECO:0000259" key="3">
    <source>
        <dbReference type="Pfam" id="PF03358"/>
    </source>
</evidence>
<dbReference type="InterPro" id="IPR029039">
    <property type="entry name" value="Flavoprotein-like_sf"/>
</dbReference>
<comment type="caution">
    <text evidence="4">The sequence shown here is derived from an EMBL/GenBank/DDBJ whole genome shotgun (WGS) entry which is preliminary data.</text>
</comment>
<dbReference type="RefSeq" id="WP_125127973.1">
    <property type="nucleotide sequence ID" value="NZ_RHJS01000002.1"/>
</dbReference>
<keyword evidence="2" id="KW-0288">FMN</keyword>
<dbReference type="SUPFAM" id="SSF52218">
    <property type="entry name" value="Flavoproteins"/>
    <property type="match status" value="1"/>
</dbReference>
<dbReference type="PANTHER" id="PTHR43278">
    <property type="entry name" value="NAD(P)H-DEPENDENT FMN-CONTAINING OXIDOREDUCTASE YWQN-RELATED"/>
    <property type="match status" value="1"/>
</dbReference>
<reference evidence="4" key="1">
    <citation type="submission" date="2018-10" db="EMBL/GenBank/DDBJ databases">
        <title>Schaedlerella arabinophila gen. nov. sp. nov., isolated from the mouse intestinal tract and comparative analysis with the genome of the closely related altered Schaedler flora strain ASF502.</title>
        <authorList>
            <person name="Miyake S."/>
            <person name="Soh M."/>
            <person name="Seedorf H."/>
        </authorList>
    </citation>
    <scope>NUCLEOTIDE SEQUENCE [LARGE SCALE GENOMIC DNA]</scope>
    <source>
        <strain evidence="4">DSM 106076</strain>
    </source>
</reference>
<keyword evidence="1" id="KW-0285">Flavoprotein</keyword>
<evidence type="ECO:0000313" key="4">
    <source>
        <dbReference type="EMBL" id="RRK32512.1"/>
    </source>
</evidence>
<dbReference type="Proteomes" id="UP000274920">
    <property type="component" value="Unassembled WGS sequence"/>
</dbReference>
<gene>
    <name evidence="4" type="ORF">EBB54_14955</name>
</gene>